<evidence type="ECO:0000256" key="4">
    <source>
        <dbReference type="ARBA" id="ARBA00012142"/>
    </source>
</evidence>
<proteinExistence type="inferred from homology"/>
<evidence type="ECO:0000256" key="9">
    <source>
        <dbReference type="ARBA" id="ARBA00022840"/>
    </source>
</evidence>
<evidence type="ECO:0000256" key="5">
    <source>
        <dbReference type="ARBA" id="ARBA00022679"/>
    </source>
</evidence>
<comment type="cofactor">
    <cofactor evidence="1">
        <name>K(+)</name>
        <dbReference type="ChEBI" id="CHEBI:29103"/>
    </cofactor>
</comment>
<evidence type="ECO:0000313" key="14">
    <source>
        <dbReference type="EMBL" id="VDK55492.1"/>
    </source>
</evidence>
<dbReference type="GO" id="GO:0016301">
    <property type="term" value="F:kinase activity"/>
    <property type="evidence" value="ECO:0007669"/>
    <property type="project" value="UniProtKB-KW"/>
</dbReference>
<protein>
    <recommendedName>
        <fullName evidence="4">pyruvate kinase</fullName>
        <ecNumber evidence="4">2.7.1.40</ecNumber>
    </recommendedName>
</protein>
<evidence type="ECO:0000256" key="6">
    <source>
        <dbReference type="ARBA" id="ARBA00022723"/>
    </source>
</evidence>
<dbReference type="Gene3D" id="3.20.20.60">
    <property type="entry name" value="Phosphoenolpyruvate-binding domains"/>
    <property type="match status" value="1"/>
</dbReference>
<keyword evidence="5" id="KW-0808">Transferase</keyword>
<dbReference type="GO" id="GO:0030955">
    <property type="term" value="F:potassium ion binding"/>
    <property type="evidence" value="ECO:0007669"/>
    <property type="project" value="InterPro"/>
</dbReference>
<sequence length="83" mass="9300">MLHDHHDPSLEQQKFWGLDQSNPATQLEHLCNLNVGDIPSKHRKTGIICTIGPACDTVETLRQMITDGMNIARLNFSHGSHEV</sequence>
<evidence type="ECO:0000256" key="8">
    <source>
        <dbReference type="ARBA" id="ARBA00022777"/>
    </source>
</evidence>
<dbReference type="SUPFAM" id="SSF51621">
    <property type="entry name" value="Phosphoenolpyruvate/pyruvate domain"/>
    <property type="match status" value="1"/>
</dbReference>
<dbReference type="EMBL" id="UYRV01008356">
    <property type="protein sequence ID" value="VDK55492.1"/>
    <property type="molecule type" value="Genomic_DNA"/>
</dbReference>
<keyword evidence="7" id="KW-0547">Nucleotide-binding</keyword>
<dbReference type="UniPathway" id="UPA00109">
    <property type="reaction ID" value="UER00188"/>
</dbReference>
<evidence type="ECO:0000256" key="10">
    <source>
        <dbReference type="ARBA" id="ARBA00022842"/>
    </source>
</evidence>
<comment type="pathway">
    <text evidence="2">Carbohydrate degradation; glycolysis; pyruvate from D-glyceraldehyde 3-phosphate: step 5/5.</text>
</comment>
<evidence type="ECO:0000256" key="2">
    <source>
        <dbReference type="ARBA" id="ARBA00004997"/>
    </source>
</evidence>
<feature type="domain" description="Pyruvate kinase barrel" evidence="13">
    <location>
        <begin position="43"/>
        <end position="82"/>
    </location>
</feature>
<dbReference type="Proteomes" id="UP000271889">
    <property type="component" value="Unassembled WGS sequence"/>
</dbReference>
<keyword evidence="12" id="KW-0670">Pyruvate</keyword>
<keyword evidence="11" id="KW-0324">Glycolysis</keyword>
<comment type="similarity">
    <text evidence="3">Belongs to the pyruvate kinase family.</text>
</comment>
<evidence type="ECO:0000313" key="15">
    <source>
        <dbReference type="Proteomes" id="UP000271889"/>
    </source>
</evidence>
<evidence type="ECO:0000256" key="7">
    <source>
        <dbReference type="ARBA" id="ARBA00022741"/>
    </source>
</evidence>
<dbReference type="OrthoDB" id="108365at2759"/>
<accession>A0A3P6QYD5</accession>
<organism evidence="14 15">
    <name type="scientific">Cylicostephanus goldi</name>
    <name type="common">Nematode worm</name>
    <dbReference type="NCBI Taxonomy" id="71465"/>
    <lineage>
        <taxon>Eukaryota</taxon>
        <taxon>Metazoa</taxon>
        <taxon>Ecdysozoa</taxon>
        <taxon>Nematoda</taxon>
        <taxon>Chromadorea</taxon>
        <taxon>Rhabditida</taxon>
        <taxon>Rhabditina</taxon>
        <taxon>Rhabditomorpha</taxon>
        <taxon>Strongyloidea</taxon>
        <taxon>Strongylidae</taxon>
        <taxon>Cylicostephanus</taxon>
    </lineage>
</organism>
<dbReference type="GO" id="GO:0005524">
    <property type="term" value="F:ATP binding"/>
    <property type="evidence" value="ECO:0007669"/>
    <property type="project" value="UniProtKB-KW"/>
</dbReference>
<dbReference type="InterPro" id="IPR001697">
    <property type="entry name" value="Pyr_Knase"/>
</dbReference>
<keyword evidence="6" id="KW-0479">Metal-binding</keyword>
<keyword evidence="15" id="KW-1185">Reference proteome</keyword>
<dbReference type="InterPro" id="IPR040442">
    <property type="entry name" value="Pyrv_kinase-like_dom_sf"/>
</dbReference>
<keyword evidence="9" id="KW-0067">ATP-binding</keyword>
<dbReference type="InterPro" id="IPR015813">
    <property type="entry name" value="Pyrv/PenolPyrv_kinase-like_dom"/>
</dbReference>
<evidence type="ECO:0000256" key="1">
    <source>
        <dbReference type="ARBA" id="ARBA00001958"/>
    </source>
</evidence>
<reference evidence="14 15" key="1">
    <citation type="submission" date="2018-11" db="EMBL/GenBank/DDBJ databases">
        <authorList>
            <consortium name="Pathogen Informatics"/>
        </authorList>
    </citation>
    <scope>NUCLEOTIDE SEQUENCE [LARGE SCALE GENOMIC DNA]</scope>
</reference>
<keyword evidence="10" id="KW-0460">Magnesium</keyword>
<evidence type="ECO:0000256" key="3">
    <source>
        <dbReference type="ARBA" id="ARBA00008663"/>
    </source>
</evidence>
<evidence type="ECO:0000259" key="13">
    <source>
        <dbReference type="Pfam" id="PF00224"/>
    </source>
</evidence>
<dbReference type="InterPro" id="IPR015793">
    <property type="entry name" value="Pyrv_Knase_brl"/>
</dbReference>
<evidence type="ECO:0000256" key="12">
    <source>
        <dbReference type="ARBA" id="ARBA00023317"/>
    </source>
</evidence>
<name>A0A3P6QYD5_CYLGO</name>
<dbReference type="GO" id="GO:0004743">
    <property type="term" value="F:pyruvate kinase activity"/>
    <property type="evidence" value="ECO:0007669"/>
    <property type="project" value="UniProtKB-EC"/>
</dbReference>
<dbReference type="EC" id="2.7.1.40" evidence="4"/>
<dbReference type="PANTHER" id="PTHR11817">
    <property type="entry name" value="PYRUVATE KINASE"/>
    <property type="match status" value="1"/>
</dbReference>
<gene>
    <name evidence="14" type="ORF">CGOC_LOCUS3335</name>
</gene>
<dbReference type="GO" id="GO:0000287">
    <property type="term" value="F:magnesium ion binding"/>
    <property type="evidence" value="ECO:0007669"/>
    <property type="project" value="InterPro"/>
</dbReference>
<keyword evidence="8" id="KW-0418">Kinase</keyword>
<dbReference type="Pfam" id="PF00224">
    <property type="entry name" value="PK"/>
    <property type="match status" value="1"/>
</dbReference>
<evidence type="ECO:0000256" key="11">
    <source>
        <dbReference type="ARBA" id="ARBA00023152"/>
    </source>
</evidence>
<dbReference type="AlphaFoldDB" id="A0A3P6QYD5"/>